<gene>
    <name evidence="3" type="ORF">FMM80_04465</name>
</gene>
<dbReference type="Proteomes" id="UP000474104">
    <property type="component" value="Unassembled WGS sequence"/>
</dbReference>
<comment type="caution">
    <text evidence="3">The sequence shown here is derived from an EMBL/GenBank/DDBJ whole genome shotgun (WGS) entry which is preliminary data.</text>
</comment>
<dbReference type="InterPro" id="IPR007069">
    <property type="entry name" value="Transposase_32"/>
</dbReference>
<proteinExistence type="predicted"/>
<protein>
    <submittedName>
        <fullName evidence="3">Transposase</fullName>
    </submittedName>
</protein>
<dbReference type="EMBL" id="VIRB01000033">
    <property type="protein sequence ID" value="NDO68002.1"/>
    <property type="molecule type" value="Genomic_DNA"/>
</dbReference>
<sequence>MPFQVLPHLHFEEIQYILHPRPVVMENIEKMINCGDPSYGGAMYGCPHCGNFKFVPFRCHSKFCPTCGNKYCIDRSTKMSFKLLHGPHRHLVFTIDEKLRPFFLEDRSLLDCLFRSVRSVIMELFHKLNKRKNFVPGFVCVLHTFGRPLEWNPHIHCLLTEGGFSDDGFWRNVNYFNYTYLRKAFQTALLNEMEKKIGPSFKKMKGAIYRKDKEGFYVYAKPNLCDPDTVVKYISRYLGRPTIASSRVDSYDGENVTFHYNKHEDDSYVEKTLPVLDFIQLLIQHIPEKHFKITRYYGLYARRRELDKTIRKAVDPCKHKIILDWNQWRNLIFLSFGYDPLECPKCKHKMVFMELYQKHKRVPLEELYEKAMAPYRCQSKGPPGKCA</sequence>
<dbReference type="PANTHER" id="PTHR37023">
    <property type="entry name" value="TRANSPOSASE"/>
    <property type="match status" value="1"/>
</dbReference>
<reference evidence="3 4" key="1">
    <citation type="submission" date="2019-07" db="EMBL/GenBank/DDBJ databases">
        <title>Draft genome sequences of 15 bacterial species constituting the stable defined intestinal microbiota of the GM15 gnotobiotic mouse model.</title>
        <authorList>
            <person name="Elie C."/>
            <person name="Mathieu A."/>
            <person name="Saliou A."/>
            <person name="Darnaud M."/>
            <person name="Leulier F."/>
            <person name="Tamellini A."/>
        </authorList>
    </citation>
    <scope>NUCLEOTIDE SEQUENCE [LARGE SCALE GENOMIC DNA]</scope>
    <source>
        <strain evidence="4">ASF 502</strain>
    </source>
</reference>
<dbReference type="RefSeq" id="WP_162205371.1">
    <property type="nucleotide sequence ID" value="NZ_VIRB01000033.1"/>
</dbReference>
<feature type="domain" description="Transposase zinc-binding" evidence="2">
    <location>
        <begin position="11"/>
        <end position="95"/>
    </location>
</feature>
<dbReference type="PANTHER" id="PTHR37023:SF1">
    <property type="entry name" value="ISSOD25 TRANSPOSASE TNPA_ISSOD25"/>
    <property type="match status" value="1"/>
</dbReference>
<organism evidence="3 4">
    <name type="scientific">Schaedlerella arabinosiphila</name>
    <dbReference type="NCBI Taxonomy" id="2044587"/>
    <lineage>
        <taxon>Bacteria</taxon>
        <taxon>Bacillati</taxon>
        <taxon>Bacillota</taxon>
        <taxon>Clostridia</taxon>
        <taxon>Lachnospirales</taxon>
        <taxon>Lachnospiraceae</taxon>
        <taxon>Schaedlerella</taxon>
    </lineage>
</organism>
<dbReference type="AlphaFoldDB" id="A0A9X5H408"/>
<accession>A0A9X5H408</accession>
<dbReference type="GO" id="GO:0004803">
    <property type="term" value="F:transposase activity"/>
    <property type="evidence" value="ECO:0007669"/>
    <property type="project" value="InterPro"/>
</dbReference>
<dbReference type="Pfam" id="PF14319">
    <property type="entry name" value="Zn_Tnp_IS91"/>
    <property type="match status" value="1"/>
</dbReference>
<name>A0A9X5H408_9FIRM</name>
<evidence type="ECO:0000313" key="4">
    <source>
        <dbReference type="Proteomes" id="UP000474104"/>
    </source>
</evidence>
<evidence type="ECO:0000259" key="1">
    <source>
        <dbReference type="Pfam" id="PF04986"/>
    </source>
</evidence>
<evidence type="ECO:0000259" key="2">
    <source>
        <dbReference type="Pfam" id="PF14319"/>
    </source>
</evidence>
<evidence type="ECO:0000313" key="3">
    <source>
        <dbReference type="EMBL" id="NDO68002.1"/>
    </source>
</evidence>
<dbReference type="GO" id="GO:0003677">
    <property type="term" value="F:DNA binding"/>
    <property type="evidence" value="ECO:0007669"/>
    <property type="project" value="InterPro"/>
</dbReference>
<dbReference type="InterPro" id="IPR026889">
    <property type="entry name" value="Zn_Tnp"/>
</dbReference>
<feature type="domain" description="Transposase IS801/IS1294" evidence="1">
    <location>
        <begin position="137"/>
        <end position="304"/>
    </location>
</feature>
<dbReference type="GO" id="GO:0006313">
    <property type="term" value="P:DNA transposition"/>
    <property type="evidence" value="ECO:0007669"/>
    <property type="project" value="InterPro"/>
</dbReference>
<dbReference type="Pfam" id="PF04986">
    <property type="entry name" value="Y2_Tnp"/>
    <property type="match status" value="1"/>
</dbReference>